<dbReference type="EMBL" id="PQFZ01000017">
    <property type="protein sequence ID" value="POR47798.1"/>
    <property type="molecule type" value="Genomic_DNA"/>
</dbReference>
<evidence type="ECO:0008006" key="5">
    <source>
        <dbReference type="Google" id="ProtNLM"/>
    </source>
</evidence>
<name>A0A2S4LZF8_9HYPH</name>
<dbReference type="InterPro" id="IPR012334">
    <property type="entry name" value="Pectin_lyas_fold"/>
</dbReference>
<comment type="caution">
    <text evidence="3">The sequence shown here is derived from an EMBL/GenBank/DDBJ whole genome shotgun (WGS) entry which is preliminary data.</text>
</comment>
<feature type="compositionally biased region" description="Polar residues" evidence="1">
    <location>
        <begin position="313"/>
        <end position="326"/>
    </location>
</feature>
<dbReference type="Gene3D" id="2.160.20.10">
    <property type="entry name" value="Single-stranded right-handed beta-helix, Pectin lyase-like"/>
    <property type="match status" value="1"/>
</dbReference>
<feature type="signal peptide" evidence="2">
    <location>
        <begin position="1"/>
        <end position="44"/>
    </location>
</feature>
<feature type="chain" id="PRO_5015783023" description="Filamentous haemagglutinin FhaB/tRNA nuclease CdiA-like TPS domain-containing protein" evidence="2">
    <location>
        <begin position="45"/>
        <end position="6318"/>
    </location>
</feature>
<feature type="region of interest" description="Disordered" evidence="1">
    <location>
        <begin position="304"/>
        <end position="328"/>
    </location>
</feature>
<sequence length="6318" mass="616320">MLPTPSPAVRPSSFATKSVLANLRQRCLVGQAMALVLWNAPAFAQNMITPDGRTQTNVSVSGATTTITTQTVSGNAGYNSFSRFEQAGGTTVNMHLPQNTGALVNIVRNGPVVVNGILNSYKNGQIGGHVYFSDSAGFTVGPSGVINTGQLTVNTPTRDFLDQVISPNGVVNETMAARLRANDIPISADGAISIEGRINARRGVTLYGSSVSVAGQITANAAPVDIGERRRRHQNAFAASVNTNGVRHGGAMVARRGGGIEIVAAGTASISGSLSANATARRSAGSIVVRSGRGTTITQTARLSAQGAAPSARLSQGGTASGQAAVNTGDGGKISITSDAAISIAGGARFDASAAQGAAGKGGEIKVFAGTNLDVESGAIFSGKGGLTGDGGFTELSATKTVTLGAVAVDLSARSGKAGLLYIDPTDLIIGTGGSASMVTNGTDVSLQANNSITIAADGSIDTRQFNRSANGGVLSASNPSTGNSGAILLTAPNISVFGSLLAGVSTGSAYAAGDVTLDATTSDIRIAGMAGATSTIDIHGTITGRDILLKADATAVASYADPSAGPLLALAAQSAGGILFGLNGGYVGSHVLSRIRVVDGATIEATRDVTITAKARQEASLPAITLSGGNPFAAAVSIGEIMGTVTADVAQGATIKVGRNLAVNAENDVKLAVSAVSISVGTGLVAATVAYGYVDVTTAAKVHSGATVTAGATSGFGTVSVTAKNTNSFSTSSTAVAASGGVAGIAVAYSDYKAEADALLGASLGTSADKVQNVTVQALSDTAKNATSSSATTGDNIIFNAGPAGSTVSNLLSQLLGKLSTASSSVPIKVGSAVTIASSDLSATAAIAADPGDQAPTIYASGDVVVASRQRDFGVRLIADSSTNSNSKDPTASNPEAMVSLSFGIAVGNYAHSSTASVGSGVTINAGRIGVAALSENPISNTWTNWSGLGETLSHINGNLGIVNNILTSYANAASQSNDLGLAGAVDYFRVSNDTSAYIASGATLNQTSTTAPWTTTLSGNYVQNWASGVTVNADTDQHSVDVGGNFGFTGGVNGGSGSAVGGSLIDIGRSSKTVAAVAAGATITATDLAVTASTSDLLFAIATTSGRSAGTIALNGIVSVSGIHNQTLASISNAAVVTANAVSVKAEQFVSVFALSGGIVAGGGNGIGISVAVLDAGSVTRAYVGDNSDDLTDGRLTGTAPQGLITAASLAVEAATTGRITAAAVAAAAADGAVATTLPPGTSEAIRKISDSFNKQSGSGPSLSAAGASAVALTTMGTSAWIDGARLQKKDNAGLTTSVRAVNSTIIEVGAGAAAANLANTSGASGAIAGAVAIGVLDNSTDAQITGSSLTGAYDTSVQAIAGGRATIVGVSIGVSAGGSGAAAISAAVGLVTSRVQASIANSAITGDAATSVSKLASVNAYQTTDIGIGGGAAYLGGQSGIGLSLSYAEIGDPSGQDAVSATIRNSSFVNLNGLNVVASNSSRIASGAATVGLGGNGLAGAFVFNKVTPTTRAEISGTAGAPPTITIGGDVVVTADSSRDTTFDAIISGRQTFSQADAAQVQFDGSVANGGDPNPNGAAIVAITGMVQVGRNNVGISFLSNEVAQSHIATIDNVILTATGDVSVRAQDGASITGVAVGLGGATGQFAGVASVALQSVDNVVRAGITGAGTIVTARDVKLNGSTAATIRGTAGSLGLGFGSAALGLSVVENSIENSVSSTIEDARLRASRDLLVQSQSTGTISTLSIGIAISRQVGLAGSVATSSVATDVAATVKRADIIAENNVGVIATNHDGIAVSAGALGAAGGSPSVAGGLSIVNNTIGGNTVASISETSSVDARVNGTGSLSFASGALVSPPSLSSPSGPSTSLPDLAMAQRSIRGLAVIATSQQAVMANAVTAGIAVYPISGAVGYVTIRNSLGGTTSATIDGSAIDTRLNAGQNPTAIVVDAASHSYAGSYIVVGAIGGAAGAGADAQTTLKRQTSAALTNSTTGTIATSQAGLGGVGVVEVAAVSSQASTGKTIGFSAGVAGAAATGLVNSFEAVTTANVDQGILNAASLRVTADSTNGFYGVAGVGSGGGVALGSAFVVARSQSTTLATIGGGASVTTLNIFGTLNVLATSTNSFTALAAGGSAAGLVGIAGMVNLIDVANTTRAGLYGVNSTQRRTPIQELAGQSIDGSLNVIARETTTITPETGVAAIGGAGVGAGAATNVASLDSSVLADLSGSTISTTGAVVVQAVSDRSVDANAFTIGQGGSIGLGAAVNVISVGTGAPAGADLNIGGNGTLSRVNQLTAVDPGFMLSTSGLATYRTLRGAYASGATDDQLRSTANAEYLALIQNGTVVNGVLTLTASGVQALRSNAAIALFQETVTDQQVRDYAAARYTALKAANLQYVIGDAGLNSYRQVLEVATPNLTDAQVKIAANDAYATLLANGVPVNGLYSLRGSGQAVYQAAADAELGRTATFSEVSAYAASQYAWFTSNRARTATPSAISATALLDSTGAQTGATALGGSITASSVSVTSTSKTSTDNTALGIGIGGVGVGAALGYTTVADNVSAQLDQATVTTGSITVNASAIDGAGGVASRIDVKAGAGSGTASAGAAVAQGAISNTLTARLGGTLTVTGATTVGATTTQGSRADALGAAAAGGGALGISLAKSSLDGTATSNVAANTTLSGGTSLTVDASSAGISYASATAGAGGLLVAGTGADARASDSSRVEAHLGDNASVNVGTGAIRVTATATPDAKAAAYGVSVTGGLAVGAAISRATTNQTVIAAMDGGAAAQRALTAGSLSILATSTIFGTPVTSIGGSPGATGDFSRGGTGAAAWSFSGSGSYYASAVGSDAKAVNTSTVTASAGNNVRLPAGTVEINATNETRQIASATGVSIAGKYAIGAVLAEARSTATTSATLGDDARLLGNSATSFSLIAAGSDTQIASATSGSGGLVAGAGASADTANTATVTASIGARTQIGANTILVNAGHTDSYANRVDAVQAAALGASASLASHDATSNVLVDIGASVIFNAIGNGTKGCYVTTCLQGIELESRNVFTQLALGDTISAGAGGGINGVGAKSTIDIDGSSKVLIGDNANFSGGFNAVSSPGPIAIQAITELTANDTVTLTTGGLLQGSGVTSQYRARNVDNEVTLGTGVTLTSAGTINIGTYTTATVKTNALVTTYGLAAVGVAEADTDIITNQTITIGANSTLTGLDNVNVTAGRDASGLAMTSISGDATAIGYVRGLIAVPDADASTDLQNRARLNVNTGAALLSAQNVTLGAYNGMVTPNADGAGHGFQLYFIPVTQRDETPGASATSTVVMNGRAVGGVFHEQEITIGCGTGGLSICDLNATPTVYVKAGGAPVVVTRDDAFDAVAYVRANYTTTNGTIDDTAVADTLVGGISSGLVRAYRISQLYAAGGNVFVNGDTIQGNGTLTANGGPTIKVVNNSAAYLILDGGAYIPDLATGQILFTGAAQGQTGLTQTRFNANGTASVIINNAYTRDDIGGYGPALLIADDISNLGGLVSINNTQGSFGFSGQRIDSLQFNVTVPNGAVAISSNGPNGMYNAGASPQAEWGAAITYPGATPGAPSQNYVINDTVNAIANTLYFGSGASLNYNLYHRIEDGGNPGLRYSTIMYGNCIGYGSTGMNCQGGYDFGNGIYFAQIPIVPKYYQSDTVQAQGSGSQIYGAQVAIKATVINVNASIEAGRITNRSVVLGDNLIQALGFAIFNYNTYGYGSPVVDLTNDTRLINYGSAAGSYRVLNSGDKLIPVSYDIRTGQLSVSDVNASSGGGSVLLDGQIISTNVLGKIKINGGFGHVDIVNNSGMALVTNRINTGTAAGANASTSKITIVDRLKPAAENTTVYVYTPGSGIAKYITDNGRQPILSGANATQPVQFIAGDSTTYDTKDGMRYEWTQQLFVHKDGLVSGDPNQQGVWRYNSGSANNPWVYVPAPATGIWGDGTSSGPDYWNGTTGAQGRVTYNPYYASSNPVFYQTLQGGVIEVSNAQQYYEGCNGGTPSFCSRDFRQVDGSTANTYWNYNHVRDAWLQVTASVRADYDFGISFAGNASGQLNITSNQSIRLQGNLVNPSGATTITASVGSITQAPNASILSNHLTLTGRDSVGTTAAPIQATLTAGAAVAAYSGAGGINLNIDSDAKIWRLNADLDSASGRYGDINLRATGGLEVASWADPNYTHLLGNNISITSVNGAVGGINTPLRMQAMTTTLANGSQSGGVVNISAQGDIGIKQLSGNLRVGLIASTGGNVRVDVVSGTLKAANAQTAAQSLSTEQLSTIKSKLKLTQADGADAAALASVAAFERNVTQTYTLYSSLIRNGSVTNGVFTLDANATALYQPLADAAGMTVPAYVADRYASYASVFEKAYGANWSTLARFQENTLESNFSFTTASAGAVPNLATSITANAVWQAGQLVAAIDQAALQPASGVVGNGTAIIVGRDVSLNIGGSIGSLAPDVTIGLDTIRNGTLTTSQLQALAVATTPGSVKLFGTNGSGQRVAVSDINAVPNGVTLTSVDISQTAPLFISATGTFSGSAQGDIYVQATTGAQSGGGSLNIGRVTATGAINLQAPQGITVATAPSSTTPLNAVQIQAGTDLILTGAGGGIGSAATPLTYQIGGRLVSASAGAGDAYLVAAAGNAQIGRIFASGTASLTATAGSIQSYLPGVAISASNIVLNASGNVGNAVTPFAVQATGDGEVSGQIGGSATLATPTLASQSAVALRIGALTATGGLSLAADAEVRILRSLSAATGPLAVTAGTISMAAGATMQSGEQITLASLSDVTLGRVTSTLIAPADTASITVSAAGAIAGNGDSVVNLNAGQAGGVIALNAGSGIGSSLAPVSFDAPSLSARSLQGGVHLKTATTARVTALTADAGPASLLAAGNLTVDALTSGGTASVTSTAGMLTIGTLSSGGATTLSAANALGATSATTTTGDLALTSTSGGITATTLHAAGAATLTAPGAISVATLTSGSGTNATSSAGTLGITTLTAGGATTLAASGTVTLGSARTTAGDLSVSSTIAGITAATLDAARNATLTAAGAISVTTSLAAGGTASVTSSGGALNLTAVTSGAAATLSGATAVTLGTARTIAGDLSVSSTTAGITATALNAAGTATLTAPGAISVATLTSGNGTSATSSSSSLGVTTLTTGGTTTLAASSTVTLGSARTTTGDLSVSSTNAGVTATTLDADGAVTLTAPGAITVATLTSGSGTSATSSGATLDIATLTAGETATLSAFGTVTLGSAQTTAGDILASSTHAGIAAATLNAARNATLTAAEAISVTTSLTTGGTASVTSSAGSLDLAALTSGGTATLSGATTVTLGTARTTAGDLSVASTSGSIAATTLDVAGAATLTAPDAISVTTLTGGNGTSATSSGGTLGITTLTAGGTTSLTAFRAVTLGSAQTTSGDLSVSSTTAGITAATLAVARNAALTATGPISITTSLTAGGTASVTSSAGSLDLAAVTSGGTATLGGATAVTLGTVRTTAGDLAVSSTSAGITATRLAAAGAATLSAPGAISVETLTSGSDTNATSSGSTLDLTTLTAAGEAALAAHDAVTLGRVETSSGAIRVTSSHASISATTLISAAGLELAAFGDISGTTLTSHDQASLHSTTGKLTIATLDAGATATLQAAGAIALGTATTTAGDLLATSTGGRLTATTIQVFGSTILSAATLHIDTVTSGGDATATTQLGSLDIGSLTSGGVTHLDAAGALRLSNLNSGGAATLSSRNATIDLATATTGDTAELSAAGAISLGRLTTRAGDIVATSLNAGITATSLEAAGAITLDAAGAIIVETASSGSGTSASTRAGLTIGTLATGGDATLTAANMLTLTSVTSSGNLSLRSTADGITAQTLRANGRADLVAARTATITELRSGGGTAISGDVIALAALAAGESANLNGRGAVTLGSVLTQSGDLSVASEFGTIRAGTLDASGALLLQAPGAITVGTARSAGSIAATSSGAGIDIQTLVAHDDVALTAAEALRLESLAAGRSLLLNSTRGGVTITTAQAGEDIAIAGQTIRFGTLDAGRSASLASAGDIDGDTIVATDALLARAGLGGSGSIRLGVGAARNAEFSAPDDVRLGRFGAGDSITILGTDIASSIVQLPGGSGAPLVLDIAGLRERTARSATLSIDALRFRANRIEVTDAVITTSASRFDLAANFVPGALRLTTPGMTVLANNRSIAPVRGFDVQLYQKDRTFFISVNGNQLSSNAYVVRFDGNIANVDTADGVSLVRDMARLSVVAPTGPSFGDIARGFALGADGRWRSTDPETTASVSGASGPRVNLGQFGSGGAQP</sequence>
<feature type="region of interest" description="Disordered" evidence="1">
    <location>
        <begin position="6286"/>
        <end position="6318"/>
    </location>
</feature>
<keyword evidence="4" id="KW-1185">Reference proteome</keyword>
<dbReference type="NCBIfam" id="NF012204">
    <property type="entry name" value="adhes_FxxPxG"/>
    <property type="match status" value="1"/>
</dbReference>
<gene>
    <name evidence="3" type="ORF">CYD53_11763</name>
</gene>
<dbReference type="InterPro" id="IPR011050">
    <property type="entry name" value="Pectin_lyase_fold/virulence"/>
</dbReference>
<keyword evidence="2" id="KW-0732">Signal</keyword>
<evidence type="ECO:0000313" key="4">
    <source>
        <dbReference type="Proteomes" id="UP000236919"/>
    </source>
</evidence>
<dbReference type="SUPFAM" id="SSF51126">
    <property type="entry name" value="Pectin lyase-like"/>
    <property type="match status" value="1"/>
</dbReference>
<evidence type="ECO:0000313" key="3">
    <source>
        <dbReference type="EMBL" id="POR47798.1"/>
    </source>
</evidence>
<dbReference type="OrthoDB" id="6721845at2"/>
<dbReference type="Proteomes" id="UP000236919">
    <property type="component" value="Unassembled WGS sequence"/>
</dbReference>
<organism evidence="3 4">
    <name type="scientific">Bosea psychrotolerans</name>
    <dbReference type="NCBI Taxonomy" id="1871628"/>
    <lineage>
        <taxon>Bacteria</taxon>
        <taxon>Pseudomonadati</taxon>
        <taxon>Pseudomonadota</taxon>
        <taxon>Alphaproteobacteria</taxon>
        <taxon>Hyphomicrobiales</taxon>
        <taxon>Boseaceae</taxon>
        <taxon>Bosea</taxon>
    </lineage>
</organism>
<accession>A0A2S4LZF8</accession>
<proteinExistence type="predicted"/>
<dbReference type="RefSeq" id="WP_146055985.1">
    <property type="nucleotide sequence ID" value="NZ_PQFZ01000017.1"/>
</dbReference>
<evidence type="ECO:0000256" key="2">
    <source>
        <dbReference type="SAM" id="SignalP"/>
    </source>
</evidence>
<reference evidence="3 4" key="1">
    <citation type="submission" date="2018-01" db="EMBL/GenBank/DDBJ databases">
        <title>Genomic Encyclopedia of Type Strains, Phase III (KMG-III): the genomes of soil and plant-associated and newly described type strains.</title>
        <authorList>
            <person name="Whitman W."/>
        </authorList>
    </citation>
    <scope>NUCLEOTIDE SEQUENCE [LARGE SCALE GENOMIC DNA]</scope>
    <source>
        <strain evidence="3 4">1131</strain>
    </source>
</reference>
<evidence type="ECO:0000256" key="1">
    <source>
        <dbReference type="SAM" id="MobiDB-lite"/>
    </source>
</evidence>
<protein>
    <recommendedName>
        <fullName evidence="5">Filamentous haemagglutinin FhaB/tRNA nuclease CdiA-like TPS domain-containing protein</fullName>
    </recommendedName>
</protein>